<sequence length="97" mass="10966">MTVLIAGPVYVEPADRDRFVEGHRVIVEAARRHPGCFDLSISADPVEADRVNLFEYWESEEVLTAWRAAAPQPTVRIPIRDGRVRKHVVARSGDPFE</sequence>
<accession>A0A9X2NN77</accession>
<dbReference type="Gene3D" id="3.30.70.100">
    <property type="match status" value="1"/>
</dbReference>
<dbReference type="AlphaFoldDB" id="A0A9X2NN77"/>
<dbReference type="RefSeq" id="WP_257924605.1">
    <property type="nucleotide sequence ID" value="NZ_JAMXQV010000022.1"/>
</dbReference>
<comment type="caution">
    <text evidence="2">The sequence shown here is derived from an EMBL/GenBank/DDBJ whole genome shotgun (WGS) entry which is preliminary data.</text>
</comment>
<gene>
    <name evidence="2" type="ORF">M8542_34965</name>
</gene>
<evidence type="ECO:0000313" key="3">
    <source>
        <dbReference type="Proteomes" id="UP001144096"/>
    </source>
</evidence>
<feature type="domain" description="ABM" evidence="1">
    <location>
        <begin position="3"/>
        <end position="97"/>
    </location>
</feature>
<dbReference type="SUPFAM" id="SSF54909">
    <property type="entry name" value="Dimeric alpha+beta barrel"/>
    <property type="match status" value="1"/>
</dbReference>
<evidence type="ECO:0000313" key="2">
    <source>
        <dbReference type="EMBL" id="MCR6488040.1"/>
    </source>
</evidence>
<dbReference type="EMBL" id="JAMXQV010000022">
    <property type="protein sequence ID" value="MCR6488040.1"/>
    <property type="molecule type" value="Genomic_DNA"/>
</dbReference>
<proteinExistence type="predicted"/>
<dbReference type="Proteomes" id="UP001144096">
    <property type="component" value="Unassembled WGS sequence"/>
</dbReference>
<name>A0A9X2NN77_9PSEU</name>
<keyword evidence="2" id="KW-0560">Oxidoreductase</keyword>
<dbReference type="InterPro" id="IPR007138">
    <property type="entry name" value="ABM_dom"/>
</dbReference>
<reference evidence="2" key="1">
    <citation type="submission" date="2022-06" db="EMBL/GenBank/DDBJ databases">
        <title>Amycolatopsis iheyaensis sp. nov., a new species of the genus Amycolatopsis isolated from soil in Iheya island, Japan.</title>
        <authorList>
            <person name="Ngamcharungchit C."/>
            <person name="Kanto H."/>
            <person name="Take A."/>
            <person name="Intra B."/>
            <person name="Matsumoto A."/>
            <person name="Panbangred W."/>
            <person name="Inahashi Y."/>
        </authorList>
    </citation>
    <scope>NUCLEOTIDE SEQUENCE</scope>
    <source>
        <strain evidence="2">OK19-0408</strain>
    </source>
</reference>
<dbReference type="PROSITE" id="PS51725">
    <property type="entry name" value="ABM"/>
    <property type="match status" value="1"/>
</dbReference>
<organism evidence="2 3">
    <name type="scientific">Amycolatopsis iheyensis</name>
    <dbReference type="NCBI Taxonomy" id="2945988"/>
    <lineage>
        <taxon>Bacteria</taxon>
        <taxon>Bacillati</taxon>
        <taxon>Actinomycetota</taxon>
        <taxon>Actinomycetes</taxon>
        <taxon>Pseudonocardiales</taxon>
        <taxon>Pseudonocardiaceae</taxon>
        <taxon>Amycolatopsis</taxon>
    </lineage>
</organism>
<dbReference type="Pfam" id="PF03992">
    <property type="entry name" value="ABM"/>
    <property type="match status" value="1"/>
</dbReference>
<protein>
    <submittedName>
        <fullName evidence="2">Antibiotic biosynthesis monooxygenase</fullName>
    </submittedName>
</protein>
<keyword evidence="3" id="KW-1185">Reference proteome</keyword>
<evidence type="ECO:0000259" key="1">
    <source>
        <dbReference type="PROSITE" id="PS51725"/>
    </source>
</evidence>
<keyword evidence="2" id="KW-0503">Monooxygenase</keyword>
<dbReference type="GO" id="GO:0004497">
    <property type="term" value="F:monooxygenase activity"/>
    <property type="evidence" value="ECO:0007669"/>
    <property type="project" value="UniProtKB-KW"/>
</dbReference>
<dbReference type="InterPro" id="IPR011008">
    <property type="entry name" value="Dimeric_a/b-barrel"/>
</dbReference>